<evidence type="ECO:0000313" key="3">
    <source>
        <dbReference type="Proteomes" id="UP001256827"/>
    </source>
</evidence>
<dbReference type="RefSeq" id="WP_310771883.1">
    <property type="nucleotide sequence ID" value="NZ_CP134050.1"/>
</dbReference>
<keyword evidence="1" id="KW-0812">Transmembrane</keyword>
<evidence type="ECO:0008006" key="4">
    <source>
        <dbReference type="Google" id="ProtNLM"/>
    </source>
</evidence>
<evidence type="ECO:0000256" key="1">
    <source>
        <dbReference type="SAM" id="Phobius"/>
    </source>
</evidence>
<dbReference type="Proteomes" id="UP001256827">
    <property type="component" value="Chromosome"/>
</dbReference>
<name>A0ABY9T9Q5_BREBE</name>
<keyword evidence="1" id="KW-1133">Transmembrane helix</keyword>
<accession>A0ABY9T9Q5</accession>
<protein>
    <recommendedName>
        <fullName evidence="4">DUF4871 domain-containing protein</fullName>
    </recommendedName>
</protein>
<reference evidence="2 3" key="1">
    <citation type="submission" date="2023-09" db="EMBL/GenBank/DDBJ databases">
        <title>Complete Genome and Methylome dissection of Bacillus brevis NEB573 original source of BbsI restriction endonuclease.</title>
        <authorList>
            <person name="Fomenkov A."/>
            <person name="Roberts R.D."/>
        </authorList>
    </citation>
    <scope>NUCLEOTIDE SEQUENCE [LARGE SCALE GENOMIC DNA]</scope>
    <source>
        <strain evidence="2 3">NEB573</strain>
    </source>
</reference>
<keyword evidence="1" id="KW-0472">Membrane</keyword>
<sequence length="330" mass="37113">MDEHKRIEQLKERVDQTVFRNVHFTRAMEERVRSKICRNTGSLAWRQPFAFTAALLLVFVLLWSAWPAGSDPGQEQAAKPSHPDPGLLHGGTLEVPDLWHPSPRTETTFENKPFTYLGERPVRILTDENGFYEEQQQRIIWLIDAPQASKVELVAYDSGGRRIDLGTYQLGAPLYDAQGHFPSGIALPDPGVWKLQVLADGKHLGQVFVQVQAGVSPANRELVEPIVRNYLETEGTKLGWLGHDRDVNIELLGVEAPDAASRKVYAWVKVLSKDPRLSSGVSAPMVFDIAYDSKSYNVTDMQMPQDGSLYQSSLQKLFPPKVLERMKSHE</sequence>
<gene>
    <name evidence="2" type="ORF">RGB73_11175</name>
</gene>
<dbReference type="EMBL" id="CP134050">
    <property type="protein sequence ID" value="WNC16845.1"/>
    <property type="molecule type" value="Genomic_DNA"/>
</dbReference>
<evidence type="ECO:0000313" key="2">
    <source>
        <dbReference type="EMBL" id="WNC16845.1"/>
    </source>
</evidence>
<keyword evidence="3" id="KW-1185">Reference proteome</keyword>
<dbReference type="Gene3D" id="2.60.40.3830">
    <property type="match status" value="1"/>
</dbReference>
<organism evidence="2 3">
    <name type="scientific">Brevibacillus brevis</name>
    <name type="common">Bacillus brevis</name>
    <dbReference type="NCBI Taxonomy" id="1393"/>
    <lineage>
        <taxon>Bacteria</taxon>
        <taxon>Bacillati</taxon>
        <taxon>Bacillota</taxon>
        <taxon>Bacilli</taxon>
        <taxon>Bacillales</taxon>
        <taxon>Paenibacillaceae</taxon>
        <taxon>Brevibacillus</taxon>
    </lineage>
</organism>
<proteinExistence type="predicted"/>
<feature type="transmembrane region" description="Helical" evidence="1">
    <location>
        <begin position="48"/>
        <end position="66"/>
    </location>
</feature>